<proteinExistence type="predicted"/>
<feature type="compositionally biased region" description="Polar residues" evidence="1">
    <location>
        <begin position="21"/>
        <end position="32"/>
    </location>
</feature>
<geneLocation type="mitochondrion" evidence="2"/>
<feature type="region of interest" description="Disordered" evidence="1">
    <location>
        <begin position="21"/>
        <end position="52"/>
    </location>
</feature>
<feature type="compositionally biased region" description="Basic and acidic residues" evidence="1">
    <location>
        <begin position="42"/>
        <end position="52"/>
    </location>
</feature>
<accession>A0A101M3M1</accession>
<gene>
    <name evidence="2" type="ORF">ABT39_MTgene120</name>
</gene>
<sequence length="52" mass="5852">MDVVGLVVRSEMDTVVDSPTFSSFRNQNSMESANDGLNLGKRFPDLEPEKYK</sequence>
<organism evidence="2">
    <name type="scientific">Picea glauca</name>
    <name type="common">White spruce</name>
    <name type="synonym">Pinus glauca</name>
    <dbReference type="NCBI Taxonomy" id="3330"/>
    <lineage>
        <taxon>Eukaryota</taxon>
        <taxon>Viridiplantae</taxon>
        <taxon>Streptophyta</taxon>
        <taxon>Embryophyta</taxon>
        <taxon>Tracheophyta</taxon>
        <taxon>Spermatophyta</taxon>
        <taxon>Pinopsida</taxon>
        <taxon>Pinidae</taxon>
        <taxon>Conifers I</taxon>
        <taxon>Pinales</taxon>
        <taxon>Pinaceae</taxon>
        <taxon>Picea</taxon>
    </lineage>
</organism>
<keyword evidence="2" id="KW-0496">Mitochondrion</keyword>
<dbReference type="AlphaFoldDB" id="A0A101M3M1"/>
<protein>
    <submittedName>
        <fullName evidence="2">Uncharacterized protein</fullName>
    </submittedName>
</protein>
<reference evidence="2" key="1">
    <citation type="journal article" date="2015" name="Genome Biol. Evol.">
        <title>Organellar Genomes of White Spruce (Picea glauca): Assembly and Annotation.</title>
        <authorList>
            <person name="Jackman S.D."/>
            <person name="Warren R.L."/>
            <person name="Gibb E.A."/>
            <person name="Vandervalk B.P."/>
            <person name="Mohamadi H."/>
            <person name="Chu J."/>
            <person name="Raymond A."/>
            <person name="Pleasance S."/>
            <person name="Coope R."/>
            <person name="Wildung M.R."/>
            <person name="Ritland C.E."/>
            <person name="Bousquet J."/>
            <person name="Jones S.J."/>
            <person name="Bohlmann J."/>
            <person name="Birol I."/>
        </authorList>
    </citation>
    <scope>NUCLEOTIDE SEQUENCE [LARGE SCALE GENOMIC DNA]</scope>
    <source>
        <tissue evidence="2">Flushing bud</tissue>
    </source>
</reference>
<name>A0A101M3M1_PICGL</name>
<evidence type="ECO:0000313" key="2">
    <source>
        <dbReference type="EMBL" id="KUM50277.1"/>
    </source>
</evidence>
<comment type="caution">
    <text evidence="2">The sequence shown here is derived from an EMBL/GenBank/DDBJ whole genome shotgun (WGS) entry which is preliminary data.</text>
</comment>
<dbReference type="EMBL" id="LKAM01000001">
    <property type="protein sequence ID" value="KUM50277.1"/>
    <property type="molecule type" value="Genomic_DNA"/>
</dbReference>
<evidence type="ECO:0000256" key="1">
    <source>
        <dbReference type="SAM" id="MobiDB-lite"/>
    </source>
</evidence>